<accession>A0A7I7XAW9</accession>
<dbReference type="EMBL" id="AP022610">
    <property type="protein sequence ID" value="BBZ26919.1"/>
    <property type="molecule type" value="Genomic_DNA"/>
</dbReference>
<dbReference type="AlphaFoldDB" id="A0A7I7XAW9"/>
<keyword evidence="3" id="KW-1185">Reference proteome</keyword>
<evidence type="ECO:0000313" key="2">
    <source>
        <dbReference type="EMBL" id="BBZ26919.1"/>
    </source>
</evidence>
<reference evidence="2 3" key="1">
    <citation type="journal article" date="2019" name="Emerg. Microbes Infect.">
        <title>Comprehensive subspecies identification of 175 nontuberculous mycobacteria species based on 7547 genomic profiles.</title>
        <authorList>
            <person name="Matsumoto Y."/>
            <person name="Kinjo T."/>
            <person name="Motooka D."/>
            <person name="Nabeya D."/>
            <person name="Jung N."/>
            <person name="Uechi K."/>
            <person name="Horii T."/>
            <person name="Iida T."/>
            <person name="Fujita J."/>
            <person name="Nakamura S."/>
        </authorList>
    </citation>
    <scope>NUCLEOTIDE SEQUENCE [LARGE SCALE GENOMIC DNA]</scope>
    <source>
        <strain evidence="2 3">JCM 13574</strain>
    </source>
</reference>
<name>A0A7I7XAW9_9MYCO</name>
<gene>
    <name evidence="2" type="ORF">MMAD_12140</name>
</gene>
<evidence type="ECO:0000256" key="1">
    <source>
        <dbReference type="SAM" id="MobiDB-lite"/>
    </source>
</evidence>
<feature type="compositionally biased region" description="Low complexity" evidence="1">
    <location>
        <begin position="1"/>
        <end position="21"/>
    </location>
</feature>
<evidence type="ECO:0000313" key="3">
    <source>
        <dbReference type="Proteomes" id="UP000466517"/>
    </source>
</evidence>
<proteinExistence type="predicted"/>
<dbReference type="Proteomes" id="UP000466517">
    <property type="component" value="Chromosome"/>
</dbReference>
<dbReference type="KEGG" id="mmag:MMAD_12140"/>
<protein>
    <submittedName>
        <fullName evidence="2">Uncharacterized protein</fullName>
    </submittedName>
</protein>
<sequence length="81" mass="8230">MTVAPASAARRTAAASVSTSPTPAPEPPTVRNMLLDCRIDRIAASGAMPPNVPVPLCAAPTIPATIVPWPSQSCVPSPVET</sequence>
<organism evidence="2 3">
    <name type="scientific">Mycolicibacterium madagascariense</name>
    <dbReference type="NCBI Taxonomy" id="212765"/>
    <lineage>
        <taxon>Bacteria</taxon>
        <taxon>Bacillati</taxon>
        <taxon>Actinomycetota</taxon>
        <taxon>Actinomycetes</taxon>
        <taxon>Mycobacteriales</taxon>
        <taxon>Mycobacteriaceae</taxon>
        <taxon>Mycolicibacterium</taxon>
    </lineage>
</organism>
<feature type="region of interest" description="Disordered" evidence="1">
    <location>
        <begin position="1"/>
        <end position="30"/>
    </location>
</feature>